<protein>
    <submittedName>
        <fullName evidence="1">Uncharacterized protein</fullName>
    </submittedName>
</protein>
<sequence>MSKYFNWCISRHPLFFLGKIASIFPDKSLGISSWRARWGLA</sequence>
<dbReference type="AlphaFoldDB" id="D4F5R5"/>
<comment type="caution">
    <text evidence="1">The sequence shown here is derived from an EMBL/GenBank/DDBJ whole genome shotgun (WGS) entry which is preliminary data.</text>
</comment>
<dbReference type="EMBL" id="ADGK01000162">
    <property type="protein sequence ID" value="EFE22881.1"/>
    <property type="molecule type" value="Genomic_DNA"/>
</dbReference>
<reference evidence="1 2" key="1">
    <citation type="submission" date="2010-02" db="EMBL/GenBank/DDBJ databases">
        <authorList>
            <person name="Weinstock G."/>
            <person name="Sodergren E."/>
            <person name="Clifton S."/>
            <person name="Fulton L."/>
            <person name="Fulton B."/>
            <person name="Courtney L."/>
            <person name="Fronick C."/>
            <person name="Harrison M."/>
            <person name="Strong C."/>
            <person name="Farmer C."/>
            <person name="Delahaunty K."/>
            <person name="Markovic C."/>
            <person name="Hall O."/>
            <person name="Minx P."/>
            <person name="Tomlinson C."/>
            <person name="Mitreva M."/>
            <person name="Nelson J."/>
            <person name="Hou S."/>
            <person name="Wollam A."/>
            <person name="Pepin K.H."/>
            <person name="Johnson M."/>
            <person name="Bhonagiri V."/>
            <person name="Zhang X."/>
            <person name="Suruliraj S."/>
            <person name="Warren W."/>
            <person name="Chinwalla A."/>
            <person name="Mardis E.R."/>
            <person name="Wilson R.K."/>
        </authorList>
    </citation>
    <scope>NUCLEOTIDE SEQUENCE [LARGE SCALE GENOMIC DNA]</scope>
    <source>
        <strain evidence="1 2">ATCC 23685</strain>
    </source>
</reference>
<evidence type="ECO:0000313" key="2">
    <source>
        <dbReference type="Proteomes" id="UP000003692"/>
    </source>
</evidence>
<name>D4F5R5_EDWTA</name>
<organism evidence="1 2">
    <name type="scientific">Edwardsiella tarda ATCC 23685</name>
    <dbReference type="NCBI Taxonomy" id="500638"/>
    <lineage>
        <taxon>Bacteria</taxon>
        <taxon>Pseudomonadati</taxon>
        <taxon>Pseudomonadota</taxon>
        <taxon>Gammaproteobacteria</taxon>
        <taxon>Enterobacterales</taxon>
        <taxon>Hafniaceae</taxon>
        <taxon>Edwardsiella</taxon>
    </lineage>
</organism>
<evidence type="ECO:0000313" key="1">
    <source>
        <dbReference type="EMBL" id="EFE22881.1"/>
    </source>
</evidence>
<dbReference type="Proteomes" id="UP000003692">
    <property type="component" value="Unassembled WGS sequence"/>
</dbReference>
<accession>D4F5R5</accession>
<dbReference type="HOGENOM" id="CLU_3269272_0_0_6"/>
<proteinExistence type="predicted"/>
<gene>
    <name evidence="1" type="ORF">EDWATA_02093</name>
</gene>